<evidence type="ECO:0000256" key="1">
    <source>
        <dbReference type="ARBA" id="ARBA00022737"/>
    </source>
</evidence>
<evidence type="ECO:0000313" key="5">
    <source>
        <dbReference type="Proteomes" id="UP001497453"/>
    </source>
</evidence>
<name>A0ABP1DLS7_9APHY</name>
<keyword evidence="2 3" id="KW-0802">TPR repeat</keyword>
<proteinExistence type="predicted"/>
<organism evidence="4 5">
    <name type="scientific">Somion occarium</name>
    <dbReference type="NCBI Taxonomy" id="3059160"/>
    <lineage>
        <taxon>Eukaryota</taxon>
        <taxon>Fungi</taxon>
        <taxon>Dikarya</taxon>
        <taxon>Basidiomycota</taxon>
        <taxon>Agaricomycotina</taxon>
        <taxon>Agaricomycetes</taxon>
        <taxon>Polyporales</taxon>
        <taxon>Cerrenaceae</taxon>
        <taxon>Somion</taxon>
    </lineage>
</organism>
<protein>
    <recommendedName>
        <fullName evidence="6">Superkiller protein 3</fullName>
    </recommendedName>
</protein>
<feature type="repeat" description="TPR" evidence="3">
    <location>
        <begin position="701"/>
        <end position="734"/>
    </location>
</feature>
<dbReference type="Proteomes" id="UP001497453">
    <property type="component" value="Chromosome 4"/>
</dbReference>
<feature type="repeat" description="TPR" evidence="3">
    <location>
        <begin position="985"/>
        <end position="1018"/>
    </location>
</feature>
<dbReference type="InterPro" id="IPR039226">
    <property type="entry name" value="Ski3/TTC37"/>
</dbReference>
<dbReference type="Pfam" id="PF13432">
    <property type="entry name" value="TPR_16"/>
    <property type="match status" value="1"/>
</dbReference>
<gene>
    <name evidence="4" type="ORF">GFSPODELE1_LOCUS6638</name>
</gene>
<reference evidence="5" key="1">
    <citation type="submission" date="2024-04" db="EMBL/GenBank/DDBJ databases">
        <authorList>
            <person name="Shaw F."/>
            <person name="Minotto A."/>
        </authorList>
    </citation>
    <scope>NUCLEOTIDE SEQUENCE [LARGE SCALE GENOMIC DNA]</scope>
</reference>
<dbReference type="PROSITE" id="PS50005">
    <property type="entry name" value="TPR"/>
    <property type="match status" value="7"/>
</dbReference>
<accession>A0ABP1DLS7</accession>
<evidence type="ECO:0000313" key="4">
    <source>
        <dbReference type="EMBL" id="CAL1707993.1"/>
    </source>
</evidence>
<dbReference type="PANTHER" id="PTHR15704">
    <property type="entry name" value="SUPERKILLER 3 PROTEIN-RELATED"/>
    <property type="match status" value="1"/>
</dbReference>
<sequence length="1427" mass="158419">MSAFVKNKLKAARDAIGKKDYITARDAALNVLEYESENYNANVFLGVAYLELGEIDNSEQAYRNAIGSNPDQILAWQGLTKLYEKSEKWDKYADTLQRLTDLFAKTNDAVKCAETLQKFIELRRSQGSPKQTQQLADALCLLLPDSKFYSVLSTLPPPDPSNPTASTVFFTQSAFQNSLPVLEEIVAIIEKDEEDTIKNEIARRRTRLGASGPEQLKREVGREVWGSSKLPTLYNEIMNHPHTSDDLRRATESKLLHLKQQLLYALPTTGKLATQKARLREEVNELVNGMVLIGIPNELAWNIYIEGRDAETIEEYDIGILRKYMKFFPTLPLSKLLYGYFGYWDIPLSEEDDPNGDKNQENEEEDYMGVILDAFDDLSHSILAHRIVAEVYENTVDLENAIKVAESGLELVLRHEKDVGSGLPHVARAFNVILGTSLVNLYPPKYHTRALRIIDEVLIQDSDNIPCLMGRAYVLQFAGKWDEAASLFAKVVELEPEDLHDGLRAKEEFAWCKSQAGDPDGGAKALKEVLDTLDTLEGRETDQARCWWRLGKCYWDMGERTREEAYQHFITALKRCPTFAPAFTSLGIYYAEVASPPDPKRAAKCFQKAFELDPREGEAARRLAEGFAEDREWDLVEVVARRTIDGEGGLEGGVEAGPPARYLPLNAWAWKAIGVVDLNRQQYSTAIQAFQIALRTDVDDQLSWLRLGEAYSKAGRYAAAVKALNRAQELNPDDWIAAYFTGEVQRQMGHYQEAINAFEEILKKHPSELGVLMSLAQTHLELGRSEYASAFTARAEASYLSSIQVVLRLIEASPGFRRLAWKLAADSLYSLSQMLSFSHDEAVVDTVGRVGGILAGHYQNRLEGIIDLPPILDTESHPKLSLAILEVAVASYDYRITLGSVDDAASASTHFDLATAFSLFARRISPGPKQDRVREEAITSYKEALSLDPSSDDYWHALANALFVSQPRTAQHAYVRALEIDSKKATSWTNLGLFYLYHEDPQLANEAFYKAQILDPDFALAWVGQGLVATANGHDREAIALFEHATSLISPVPEADVEFAKRLFNKLGSSGSRNSPDAMHPAFFVLDRYCKQHPQDSNAMHLFGLVCESIGHTELGADLIQRAITILEAAYEESEDPAIERQFTIAHTNIGRLRLALEEHDGALEAFEVALGLLPEESDDPTTSVLLAQSHFGSGLAHFKLGQLEDALTSFQSALEYASNNDTVRGHVVVLLAQTLWALGSEEGRESAKAQLLQSTTSDPENLIAINTLAGMGILTEDDGLVDAALSEILALPPHSRLERDPDGNVAYLLMQHHLGQGDIKQALSVTQAAVAAQPWNPKARQRLGSLLLRSADAKSAQAILGSLSTVEEHDLYQARDSLALQAIADSEDPESCDRAERLAKKAVMLTPGRDFNWQSLAVVRSRVVPT</sequence>
<dbReference type="SMART" id="SM00028">
    <property type="entry name" value="TPR"/>
    <property type="match status" value="11"/>
</dbReference>
<feature type="repeat" description="TPR" evidence="3">
    <location>
        <begin position="1188"/>
        <end position="1221"/>
    </location>
</feature>
<dbReference type="InterPro" id="IPR011990">
    <property type="entry name" value="TPR-like_helical_dom_sf"/>
</dbReference>
<dbReference type="Pfam" id="PF14559">
    <property type="entry name" value="TPR_19"/>
    <property type="match status" value="1"/>
</dbReference>
<dbReference type="Gene3D" id="1.25.40.10">
    <property type="entry name" value="Tetratricopeptide repeat domain"/>
    <property type="match status" value="5"/>
</dbReference>
<evidence type="ECO:0008006" key="6">
    <source>
        <dbReference type="Google" id="ProtNLM"/>
    </source>
</evidence>
<keyword evidence="5" id="KW-1185">Reference proteome</keyword>
<keyword evidence="1" id="KW-0677">Repeat</keyword>
<dbReference type="SUPFAM" id="SSF48452">
    <property type="entry name" value="TPR-like"/>
    <property type="match status" value="3"/>
</dbReference>
<evidence type="ECO:0000256" key="2">
    <source>
        <dbReference type="ARBA" id="ARBA00022803"/>
    </source>
</evidence>
<dbReference type="InterPro" id="IPR040962">
    <property type="entry name" value="TPR_22"/>
</dbReference>
<evidence type="ECO:0000256" key="3">
    <source>
        <dbReference type="PROSITE-ProRule" id="PRU00339"/>
    </source>
</evidence>
<dbReference type="PANTHER" id="PTHR15704:SF7">
    <property type="entry name" value="SUPERKILLER COMPLEX PROTEIN 3"/>
    <property type="match status" value="1"/>
</dbReference>
<feature type="repeat" description="TPR" evidence="3">
    <location>
        <begin position="39"/>
        <end position="72"/>
    </location>
</feature>
<dbReference type="InterPro" id="IPR019734">
    <property type="entry name" value="TPR_rpt"/>
</dbReference>
<dbReference type="Pfam" id="PF13181">
    <property type="entry name" value="TPR_8"/>
    <property type="match status" value="1"/>
</dbReference>
<feature type="repeat" description="TPR" evidence="3">
    <location>
        <begin position="1144"/>
        <end position="1177"/>
    </location>
</feature>
<dbReference type="EMBL" id="OZ037947">
    <property type="protein sequence ID" value="CAL1707993.1"/>
    <property type="molecule type" value="Genomic_DNA"/>
</dbReference>
<feature type="repeat" description="TPR" evidence="3">
    <location>
        <begin position="667"/>
        <end position="700"/>
    </location>
</feature>
<dbReference type="PROSITE" id="PS50293">
    <property type="entry name" value="TPR_REGION"/>
    <property type="match status" value="1"/>
</dbReference>
<feature type="repeat" description="TPR" evidence="3">
    <location>
        <begin position="735"/>
        <end position="768"/>
    </location>
</feature>
<dbReference type="Pfam" id="PF18833">
    <property type="entry name" value="TPR_22"/>
    <property type="match status" value="1"/>
</dbReference>
<dbReference type="Pfam" id="PF12895">
    <property type="entry name" value="ANAPC3"/>
    <property type="match status" value="1"/>
</dbReference>